<feature type="compositionally biased region" description="Basic and acidic residues" evidence="1">
    <location>
        <begin position="121"/>
        <end position="136"/>
    </location>
</feature>
<feature type="region of interest" description="Disordered" evidence="1">
    <location>
        <begin position="119"/>
        <end position="163"/>
    </location>
</feature>
<organism evidence="4">
    <name type="scientific">Enterobius vermicularis</name>
    <name type="common">Human pinworm</name>
    <dbReference type="NCBI Taxonomy" id="51028"/>
    <lineage>
        <taxon>Eukaryota</taxon>
        <taxon>Metazoa</taxon>
        <taxon>Ecdysozoa</taxon>
        <taxon>Nematoda</taxon>
        <taxon>Chromadorea</taxon>
        <taxon>Rhabditida</taxon>
        <taxon>Spirurina</taxon>
        <taxon>Oxyuridomorpha</taxon>
        <taxon>Oxyuroidea</taxon>
        <taxon>Oxyuridae</taxon>
        <taxon>Enterobius</taxon>
    </lineage>
</organism>
<evidence type="ECO:0000313" key="4">
    <source>
        <dbReference type="WBParaSite" id="EVEC_0000472601-mRNA-1"/>
    </source>
</evidence>
<evidence type="ECO:0000256" key="1">
    <source>
        <dbReference type="SAM" id="MobiDB-lite"/>
    </source>
</evidence>
<dbReference type="WBParaSite" id="EVEC_0000472601-mRNA-1">
    <property type="protein sequence ID" value="EVEC_0000472601-mRNA-1"/>
    <property type="gene ID" value="EVEC_0000472601"/>
</dbReference>
<gene>
    <name evidence="2" type="ORF">EVEC_LOCUS4434</name>
</gene>
<sequence>MSRRRQPSTEYDIDGGRRAFMTNSAEFDNPWIAAEAAAELIRQQSAMCSFTESVDDDLPPAPELPPSLDIDYQYPAESENISSTIQEMTKKFNQEVKHADYDKSLGATQKYPLVVSGPGKVDAEQELHESLLEKTSDSSPDTDTEIQQLHSEEEHKKVQTKSRTTNNIHDELVHKYSVSAVQRPRPTTPTSWCAIENYVEGCSASTSTANKSPSESGPKMRVVIPSKDQPQQVNRRRKSSMSWCDFYESMSSQLPAQVAAGMYDEDILEQNPSYRDIAPPKPVVHRRSSREWENFEEKLSKPTLKIALVEKLNR</sequence>
<evidence type="ECO:0000313" key="3">
    <source>
        <dbReference type="Proteomes" id="UP000274131"/>
    </source>
</evidence>
<name>A0A0N4V3T0_ENTVE</name>
<dbReference type="OrthoDB" id="5803645at2759"/>
<feature type="compositionally biased region" description="Polar residues" evidence="1">
    <location>
        <begin position="137"/>
        <end position="149"/>
    </location>
</feature>
<dbReference type="EMBL" id="UXUI01007856">
    <property type="protein sequence ID" value="VDD89683.1"/>
    <property type="molecule type" value="Genomic_DNA"/>
</dbReference>
<dbReference type="Proteomes" id="UP000274131">
    <property type="component" value="Unassembled WGS sequence"/>
</dbReference>
<evidence type="ECO:0000313" key="2">
    <source>
        <dbReference type="EMBL" id="VDD89683.1"/>
    </source>
</evidence>
<dbReference type="STRING" id="51028.A0A0N4V3T0"/>
<reference evidence="4" key="1">
    <citation type="submission" date="2017-02" db="UniProtKB">
        <authorList>
            <consortium name="WormBaseParasite"/>
        </authorList>
    </citation>
    <scope>IDENTIFICATION</scope>
</reference>
<accession>A0A0N4V3T0</accession>
<dbReference type="AlphaFoldDB" id="A0A0N4V3T0"/>
<protein>
    <submittedName>
        <fullName evidence="2 4">Uncharacterized protein</fullName>
    </submittedName>
</protein>
<proteinExistence type="predicted"/>
<reference evidence="2 3" key="2">
    <citation type="submission" date="2018-10" db="EMBL/GenBank/DDBJ databases">
        <authorList>
            <consortium name="Pathogen Informatics"/>
        </authorList>
    </citation>
    <scope>NUCLEOTIDE SEQUENCE [LARGE SCALE GENOMIC DNA]</scope>
</reference>
<keyword evidence="3" id="KW-1185">Reference proteome</keyword>